<dbReference type="SMART" id="SM00387">
    <property type="entry name" value="HATPase_c"/>
    <property type="match status" value="1"/>
</dbReference>
<evidence type="ECO:0000256" key="8">
    <source>
        <dbReference type="ARBA" id="ARBA00022777"/>
    </source>
</evidence>
<dbReference type="Gene3D" id="3.30.565.10">
    <property type="entry name" value="Histidine kinase-like ATPase, C-terminal domain"/>
    <property type="match status" value="1"/>
</dbReference>
<evidence type="ECO:0000256" key="17">
    <source>
        <dbReference type="SAM" id="Phobius"/>
    </source>
</evidence>
<evidence type="ECO:0000256" key="14">
    <source>
        <dbReference type="ARBA" id="ARBA00068150"/>
    </source>
</evidence>
<keyword evidence="17" id="KW-1133">Transmembrane helix</keyword>
<feature type="domain" description="Response regulatory" evidence="19">
    <location>
        <begin position="522"/>
        <end position="638"/>
    </location>
</feature>
<dbReference type="EMBL" id="FCOK02000107">
    <property type="protein sequence ID" value="SAL70871.1"/>
    <property type="molecule type" value="Genomic_DNA"/>
</dbReference>
<proteinExistence type="predicted"/>
<feature type="modified residue" description="4-aspartylphosphate" evidence="16">
    <location>
        <position position="571"/>
    </location>
</feature>
<evidence type="ECO:0000313" key="21">
    <source>
        <dbReference type="EMBL" id="SAL70871.1"/>
    </source>
</evidence>
<keyword evidence="4 16" id="KW-0597">Phosphoprotein</keyword>
<dbReference type="GO" id="GO:0005524">
    <property type="term" value="F:ATP binding"/>
    <property type="evidence" value="ECO:0007669"/>
    <property type="project" value="UniProtKB-KW"/>
</dbReference>
<dbReference type="Pfam" id="PF00512">
    <property type="entry name" value="HisKA"/>
    <property type="match status" value="1"/>
</dbReference>
<evidence type="ECO:0000256" key="10">
    <source>
        <dbReference type="ARBA" id="ARBA00023012"/>
    </source>
</evidence>
<dbReference type="SUPFAM" id="SSF55874">
    <property type="entry name" value="ATPase domain of HSP90 chaperone/DNA topoisomerase II/histidine kinase"/>
    <property type="match status" value="1"/>
</dbReference>
<dbReference type="PROSITE" id="PS50110">
    <property type="entry name" value="RESPONSE_REGULATORY"/>
    <property type="match status" value="1"/>
</dbReference>
<dbReference type="InterPro" id="IPR003661">
    <property type="entry name" value="HisK_dim/P_dom"/>
</dbReference>
<name>A0A158JR16_9BURK</name>
<feature type="transmembrane region" description="Helical" evidence="17">
    <location>
        <begin position="171"/>
        <end position="193"/>
    </location>
</feature>
<dbReference type="CDD" id="cd00082">
    <property type="entry name" value="HisKA"/>
    <property type="match status" value="1"/>
</dbReference>
<dbReference type="InterPro" id="IPR033414">
    <property type="entry name" value="Sensor_dom"/>
</dbReference>
<evidence type="ECO:0000256" key="1">
    <source>
        <dbReference type="ARBA" id="ARBA00000085"/>
    </source>
</evidence>
<dbReference type="SMART" id="SM00388">
    <property type="entry name" value="HisKA"/>
    <property type="match status" value="1"/>
</dbReference>
<dbReference type="Pfam" id="PF17149">
    <property type="entry name" value="CHASE5"/>
    <property type="match status" value="1"/>
</dbReference>
<evidence type="ECO:0000256" key="9">
    <source>
        <dbReference type="ARBA" id="ARBA00022840"/>
    </source>
</evidence>
<comment type="function">
    <text evidence="12">Member of the two-component regulatory system BvgS/BvgA. Phosphorylates BvgA via a four-step phosphorelay in response to environmental signals.</text>
</comment>
<evidence type="ECO:0000256" key="15">
    <source>
        <dbReference type="ARBA" id="ARBA00070152"/>
    </source>
</evidence>
<dbReference type="InterPro" id="IPR004358">
    <property type="entry name" value="Sig_transdc_His_kin-like_C"/>
</dbReference>
<dbReference type="CDD" id="cd17546">
    <property type="entry name" value="REC_hyHK_CKI1_RcsC-like"/>
    <property type="match status" value="1"/>
</dbReference>
<dbReference type="Pfam" id="PF02518">
    <property type="entry name" value="HATPase_c"/>
    <property type="match status" value="1"/>
</dbReference>
<keyword evidence="7" id="KW-0547">Nucleotide-binding</keyword>
<reference evidence="21 22" key="1">
    <citation type="submission" date="2016-01" db="EMBL/GenBank/DDBJ databases">
        <authorList>
            <person name="Oliw E.H."/>
        </authorList>
    </citation>
    <scope>NUCLEOTIDE SEQUENCE [LARGE SCALE GENOMIC DNA]</scope>
    <source>
        <strain evidence="21">LMG 27134</strain>
    </source>
</reference>
<evidence type="ECO:0000256" key="11">
    <source>
        <dbReference type="ARBA" id="ARBA00023026"/>
    </source>
</evidence>
<keyword evidence="17" id="KW-0812">Transmembrane</keyword>
<keyword evidence="6" id="KW-0732">Signal</keyword>
<dbReference type="SMART" id="SM00448">
    <property type="entry name" value="REC"/>
    <property type="match status" value="1"/>
</dbReference>
<dbReference type="GO" id="GO:0016020">
    <property type="term" value="C:membrane"/>
    <property type="evidence" value="ECO:0007669"/>
    <property type="project" value="UniProtKB-SubCell"/>
</dbReference>
<feature type="transmembrane region" description="Helical" evidence="17">
    <location>
        <begin position="35"/>
        <end position="56"/>
    </location>
</feature>
<evidence type="ECO:0000256" key="5">
    <source>
        <dbReference type="ARBA" id="ARBA00022679"/>
    </source>
</evidence>
<dbReference type="CDD" id="cd16922">
    <property type="entry name" value="HATPase_EvgS-ArcB-TorS-like"/>
    <property type="match status" value="1"/>
</dbReference>
<evidence type="ECO:0000256" key="2">
    <source>
        <dbReference type="ARBA" id="ARBA00004370"/>
    </source>
</evidence>
<keyword evidence="10" id="KW-0902">Two-component regulatory system</keyword>
<dbReference type="EC" id="2.7.13.3" evidence="3"/>
<dbReference type="InterPro" id="IPR036890">
    <property type="entry name" value="HATPase_C_sf"/>
</dbReference>
<dbReference type="PANTHER" id="PTHR43047">
    <property type="entry name" value="TWO-COMPONENT HISTIDINE PROTEIN KINASE"/>
    <property type="match status" value="1"/>
</dbReference>
<comment type="catalytic activity">
    <reaction evidence="1">
        <text>ATP + protein L-histidine = ADP + protein N-phospho-L-histidine.</text>
        <dbReference type="EC" id="2.7.13.3"/>
    </reaction>
</comment>
<dbReference type="Proteomes" id="UP000054683">
    <property type="component" value="Unassembled WGS sequence"/>
</dbReference>
<comment type="subcellular location">
    <subcellularLocation>
        <location evidence="2">Membrane</location>
    </subcellularLocation>
</comment>
<dbReference type="GO" id="GO:0000155">
    <property type="term" value="F:phosphorelay sensor kinase activity"/>
    <property type="evidence" value="ECO:0007669"/>
    <property type="project" value="InterPro"/>
</dbReference>
<dbReference type="PROSITE" id="PS50109">
    <property type="entry name" value="HIS_KIN"/>
    <property type="match status" value="1"/>
</dbReference>
<comment type="subunit">
    <text evidence="13">At low DSF concentrations, interacts with RpfF.</text>
</comment>
<gene>
    <name evidence="21" type="ORF">AWB69_08471</name>
</gene>
<keyword evidence="8 21" id="KW-0418">Kinase</keyword>
<accession>A0A158JR16</accession>
<evidence type="ECO:0000256" key="7">
    <source>
        <dbReference type="ARBA" id="ARBA00022741"/>
    </source>
</evidence>
<dbReference type="InterPro" id="IPR005467">
    <property type="entry name" value="His_kinase_dom"/>
</dbReference>
<evidence type="ECO:0000259" key="20">
    <source>
        <dbReference type="PROSITE" id="PS50885"/>
    </source>
</evidence>
<dbReference type="PANTHER" id="PTHR43047:SF64">
    <property type="entry name" value="HISTIDINE KINASE CONTAINING CHEY-HOMOLOGOUS RECEIVER DOMAIN AND PAS DOMAIN-RELATED"/>
    <property type="match status" value="1"/>
</dbReference>
<dbReference type="AlphaFoldDB" id="A0A158JR16"/>
<keyword evidence="17" id="KW-0472">Membrane</keyword>
<evidence type="ECO:0000259" key="19">
    <source>
        <dbReference type="PROSITE" id="PS50110"/>
    </source>
</evidence>
<dbReference type="InterPro" id="IPR036097">
    <property type="entry name" value="HisK_dim/P_sf"/>
</dbReference>
<dbReference type="Pfam" id="PF00072">
    <property type="entry name" value="Response_reg"/>
    <property type="match status" value="1"/>
</dbReference>
<keyword evidence="11" id="KW-0843">Virulence</keyword>
<protein>
    <recommendedName>
        <fullName evidence="14">Sensory/regulatory protein RpfC</fullName>
        <ecNumber evidence="3">2.7.13.3</ecNumber>
    </recommendedName>
    <alternativeName>
        <fullName evidence="15">Virulence sensor protein BvgS</fullName>
    </alternativeName>
</protein>
<feature type="domain" description="Histidine kinase" evidence="18">
    <location>
        <begin position="280"/>
        <end position="497"/>
    </location>
</feature>
<evidence type="ECO:0000259" key="18">
    <source>
        <dbReference type="PROSITE" id="PS50109"/>
    </source>
</evidence>
<dbReference type="SUPFAM" id="SSF47384">
    <property type="entry name" value="Homodimeric domain of signal transducing histidine kinase"/>
    <property type="match status" value="1"/>
</dbReference>
<keyword evidence="9" id="KW-0067">ATP-binding</keyword>
<evidence type="ECO:0000256" key="6">
    <source>
        <dbReference type="ARBA" id="ARBA00022729"/>
    </source>
</evidence>
<dbReference type="PROSITE" id="PS50885">
    <property type="entry name" value="HAMP"/>
    <property type="match status" value="1"/>
</dbReference>
<dbReference type="PRINTS" id="PR00344">
    <property type="entry name" value="BCTRLSENSOR"/>
</dbReference>
<organism evidence="21 22">
    <name type="scientific">Caballeronia udeis</name>
    <dbReference type="NCBI Taxonomy" id="1232866"/>
    <lineage>
        <taxon>Bacteria</taxon>
        <taxon>Pseudomonadati</taxon>
        <taxon>Pseudomonadota</taxon>
        <taxon>Betaproteobacteria</taxon>
        <taxon>Burkholderiales</taxon>
        <taxon>Burkholderiaceae</taxon>
        <taxon>Caballeronia</taxon>
    </lineage>
</organism>
<evidence type="ECO:0000256" key="3">
    <source>
        <dbReference type="ARBA" id="ARBA00012438"/>
    </source>
</evidence>
<keyword evidence="5" id="KW-0808">Transferase</keyword>
<evidence type="ECO:0000256" key="16">
    <source>
        <dbReference type="PROSITE-ProRule" id="PRU00169"/>
    </source>
</evidence>
<dbReference type="InterPro" id="IPR001789">
    <property type="entry name" value="Sig_transdc_resp-reg_receiver"/>
</dbReference>
<dbReference type="SUPFAM" id="SSF52172">
    <property type="entry name" value="CheY-like"/>
    <property type="match status" value="1"/>
</dbReference>
<dbReference type="InterPro" id="IPR003594">
    <property type="entry name" value="HATPase_dom"/>
</dbReference>
<evidence type="ECO:0000256" key="4">
    <source>
        <dbReference type="ARBA" id="ARBA00022553"/>
    </source>
</evidence>
<dbReference type="Gene3D" id="1.10.287.130">
    <property type="match status" value="1"/>
</dbReference>
<evidence type="ECO:0000256" key="13">
    <source>
        <dbReference type="ARBA" id="ARBA00064003"/>
    </source>
</evidence>
<dbReference type="InterPro" id="IPR003660">
    <property type="entry name" value="HAMP_dom"/>
</dbReference>
<dbReference type="InterPro" id="IPR011006">
    <property type="entry name" value="CheY-like_superfamily"/>
</dbReference>
<sequence length="729" mass="80655">MGLEPKGGLRNMALNTFGGLCDLVGRHRSSVVMRLLATVFLFSCMVTLTLTALQLYRDYHRGVMLIESRLAEIDGSYRGSLGEALWRLDRPQLELQLEGILHLPDIRLAEVTEVIASDSSMVVAAGTHSKGPVIVRSYPIVYRIQGHEESIGTLRVEATLTNLYDDLFRTALVILLSQGANTFLVSLFTIYIFSRLVTRHLAAVARRVEGYDFRQAPQAFTLQRRRPRRPDELERVVAAFDSMCARLHRAYNDEREAAEGREARRTAEAANRAKSEFLANMSHELRTPLNGILGYAQVLGRDRALSERQRDGLGVIQRSGEHLLALINDILDIAKIEAGKMPFDIVAVPLRGLLGDVEEIIRVKAEQKQLVFMCDAARDAPNAVRADERRLRQVLLNLLANAVKFTDSGYVSLRVAPLLDGRIRFSVEDTGIGIGETQRELIFEPFEQTGDEQRHRGGAGLGLGISRQLMRSMGSDILVESCKGEGSTFWFDLEAVPVPVPFVSADTHAAWVVTGYTGARRSVLVIDDVPTNRAVVVDMLGQIGFDMIEAASGQEALEIARAKRPSLVLTDIVMREMDGLETMRRLRLLPDFTGVPIIAVSASATGGDEKRSLTAGADAFVAKPIRLDTLLTQVAALLSLAWTYAPLGLPLAQPAAMPFPAVPSHEMHDLHRLARQGNMREIVLWAERITALDERYSAFAAELRSLAKNYRTRAIVQFVERHLEGGHAS</sequence>
<dbReference type="FunFam" id="1.10.287.130:FF:000002">
    <property type="entry name" value="Two-component osmosensing histidine kinase"/>
    <property type="match status" value="1"/>
</dbReference>
<evidence type="ECO:0000256" key="12">
    <source>
        <dbReference type="ARBA" id="ARBA00058004"/>
    </source>
</evidence>
<evidence type="ECO:0000313" key="22">
    <source>
        <dbReference type="Proteomes" id="UP000054683"/>
    </source>
</evidence>
<dbReference type="FunFam" id="3.30.565.10:FF:000010">
    <property type="entry name" value="Sensor histidine kinase RcsC"/>
    <property type="match status" value="1"/>
</dbReference>
<feature type="domain" description="HAMP" evidence="20">
    <location>
        <begin position="199"/>
        <end position="252"/>
    </location>
</feature>
<dbReference type="Gene3D" id="3.40.50.2300">
    <property type="match status" value="1"/>
</dbReference>